<evidence type="ECO:0000313" key="2">
    <source>
        <dbReference type="Proteomes" id="UP000829649"/>
    </source>
</evidence>
<organism evidence="1 2">
    <name type="scientific">Klebsiella phage vB_KpnS-Carvaje</name>
    <dbReference type="NCBI Taxonomy" id="2900314"/>
    <lineage>
        <taxon>Viruses</taxon>
        <taxon>Duplodnaviria</taxon>
        <taxon>Heunggongvirae</taxon>
        <taxon>Uroviricota</taxon>
        <taxon>Caudoviricetes</taxon>
        <taxon>Carvajevirus</taxon>
        <taxon>Carvajevirus carvaje</taxon>
    </lineage>
</organism>
<gene>
    <name evidence="1" type="ORF">vBKpnSCarvaje_0010</name>
</gene>
<dbReference type="EMBL" id="OL604152">
    <property type="protein sequence ID" value="UJQ43974.1"/>
    <property type="molecule type" value="Genomic_DNA"/>
</dbReference>
<reference evidence="1" key="1">
    <citation type="submission" date="2021-11" db="EMBL/GenBank/DDBJ databases">
        <authorList>
            <person name="Sousa J."/>
            <person name="Sillankorva S."/>
            <person name="Faustino A."/>
            <person name="Carvalho C."/>
        </authorList>
    </citation>
    <scope>NUCLEOTIDE SEQUENCE</scope>
</reference>
<protein>
    <submittedName>
        <fullName evidence="1">Uncharacterized protein</fullName>
    </submittedName>
</protein>
<reference evidence="1" key="2">
    <citation type="journal article" date="2022" name="Curr. Genet.">
        <title>Suggestion for a new bacteriophage genus for the Klebsiella pneumoniae phage vB_KpnS-Carvaje.</title>
        <authorList>
            <person name="Sousa J.C."/>
            <person name="Sillankorva S."/>
            <person name="Faustino A."/>
            <person name="Carvalho C.M."/>
        </authorList>
    </citation>
    <scope>NUCLEOTIDE SEQUENCE</scope>
</reference>
<sequence length="59" mass="7007">MSKTQDDEAEMQMAMVRLCRVKNNANEVWSEMERLFPDYSLLQIRAAVRPLILRMMQSM</sequence>
<dbReference type="Proteomes" id="UP000829649">
    <property type="component" value="Segment"/>
</dbReference>
<evidence type="ECO:0000313" key="1">
    <source>
        <dbReference type="EMBL" id="UJQ43974.1"/>
    </source>
</evidence>
<proteinExistence type="predicted"/>
<keyword evidence="2" id="KW-1185">Reference proteome</keyword>
<accession>A0AAE8Z5M6</accession>
<name>A0AAE8Z5M6_9CAUD</name>